<evidence type="ECO:0000256" key="5">
    <source>
        <dbReference type="SAM" id="Phobius"/>
    </source>
</evidence>
<feature type="transmembrane region" description="Helical" evidence="5">
    <location>
        <begin position="179"/>
        <end position="199"/>
    </location>
</feature>
<evidence type="ECO:0000256" key="3">
    <source>
        <dbReference type="ARBA" id="ARBA00022989"/>
    </source>
</evidence>
<dbReference type="Proteomes" id="UP000828390">
    <property type="component" value="Unassembled WGS sequence"/>
</dbReference>
<keyword evidence="4 5" id="KW-0472">Membrane</keyword>
<dbReference type="GO" id="GO:0022857">
    <property type="term" value="F:transmembrane transporter activity"/>
    <property type="evidence" value="ECO:0007669"/>
    <property type="project" value="InterPro"/>
</dbReference>
<dbReference type="AlphaFoldDB" id="A0A9D4BHK0"/>
<dbReference type="GO" id="GO:0016020">
    <property type="term" value="C:membrane"/>
    <property type="evidence" value="ECO:0007669"/>
    <property type="project" value="UniProtKB-SubCell"/>
</dbReference>
<dbReference type="PANTHER" id="PTHR10924">
    <property type="entry name" value="MAJOR FACILITATOR SUPERFAMILY PROTEIN-RELATED"/>
    <property type="match status" value="1"/>
</dbReference>
<keyword evidence="3 5" id="KW-1133">Transmembrane helix</keyword>
<feature type="transmembrane region" description="Helical" evidence="5">
    <location>
        <begin position="113"/>
        <end position="131"/>
    </location>
</feature>
<dbReference type="PANTHER" id="PTHR10924:SF27">
    <property type="entry name" value="SOLUTE CARRIER FAMILY 49 MEMBER 4"/>
    <property type="match status" value="1"/>
</dbReference>
<feature type="transmembrane region" description="Helical" evidence="5">
    <location>
        <begin position="251"/>
        <end position="271"/>
    </location>
</feature>
<evidence type="ECO:0000313" key="7">
    <source>
        <dbReference type="Proteomes" id="UP000828390"/>
    </source>
</evidence>
<dbReference type="Pfam" id="PF07690">
    <property type="entry name" value="MFS_1"/>
    <property type="match status" value="2"/>
</dbReference>
<sequence>MEEKKEERQPLLVSGEFKDNDLLVPDTETLLPDSLDTITGVYRCRWYIIILFSYGSFIQSVGWNTWGPITESAEVTFQWSDSDIGQLVNYANIAFILTVLPFCYLIDVKGIRFTVLICGLLNFVGFAVRCVSMEPGVMTWTANAGAIILGVGGTIGFAAPAKVSSVWFPSDQRATATSIASLSNFLGVSLSFLLGPLIVPSPKYACNDTNINNSSTWSHVHHYGHIWEHNETNCINKVLINKEHLVTEIRYLMYLHAAGGLLFVLLALIYFPNKPPKPPSPTAAIARTQWTQGIKSIFRNHAFWLVVVAGSISSGVLGVWATVLDVNLKPLGITQLQAGYMGFWNTIAGCIAGFIMARFSDIFMRRMKAFLILLFSGAIISVVWFTAICNKYIPFDVVSLYASCILIGIFINASIPLFYEICAEASYPVSEGISGGILTQVNQLFGSCFLLVMLVKNIGVGWMNWALLGSSVVALPLLFLFPERYPRTDLDIVIEHRSSTADIQASENSEKLDPS</sequence>
<dbReference type="EMBL" id="JAIWYP010000015">
    <property type="protein sequence ID" value="KAH3703470.1"/>
    <property type="molecule type" value="Genomic_DNA"/>
</dbReference>
<feature type="transmembrane region" description="Helical" evidence="5">
    <location>
        <begin position="400"/>
        <end position="421"/>
    </location>
</feature>
<feature type="transmembrane region" description="Helical" evidence="5">
    <location>
        <begin position="461"/>
        <end position="481"/>
    </location>
</feature>
<evidence type="ECO:0000256" key="4">
    <source>
        <dbReference type="ARBA" id="ARBA00023136"/>
    </source>
</evidence>
<dbReference type="OrthoDB" id="422206at2759"/>
<dbReference type="InterPro" id="IPR049680">
    <property type="entry name" value="FLVCR1-2_SLC49-like"/>
</dbReference>
<evidence type="ECO:0000256" key="1">
    <source>
        <dbReference type="ARBA" id="ARBA00004141"/>
    </source>
</evidence>
<feature type="transmembrane region" description="Helical" evidence="5">
    <location>
        <begin position="137"/>
        <end position="159"/>
    </location>
</feature>
<feature type="transmembrane region" description="Helical" evidence="5">
    <location>
        <begin position="433"/>
        <end position="455"/>
    </location>
</feature>
<keyword evidence="7" id="KW-1185">Reference proteome</keyword>
<dbReference type="SUPFAM" id="SSF103473">
    <property type="entry name" value="MFS general substrate transporter"/>
    <property type="match status" value="1"/>
</dbReference>
<keyword evidence="2 5" id="KW-0812">Transmembrane</keyword>
<dbReference type="Gene3D" id="1.20.1250.20">
    <property type="entry name" value="MFS general substrate transporter like domains"/>
    <property type="match status" value="2"/>
</dbReference>
<comment type="subcellular location">
    <subcellularLocation>
        <location evidence="1">Membrane</location>
        <topology evidence="1">Multi-pass membrane protein</topology>
    </subcellularLocation>
</comment>
<evidence type="ECO:0000256" key="2">
    <source>
        <dbReference type="ARBA" id="ARBA00022692"/>
    </source>
</evidence>
<feature type="transmembrane region" description="Helical" evidence="5">
    <location>
        <begin position="87"/>
        <end position="106"/>
    </location>
</feature>
<feature type="transmembrane region" description="Helical" evidence="5">
    <location>
        <begin position="369"/>
        <end position="388"/>
    </location>
</feature>
<reference evidence="6" key="1">
    <citation type="journal article" date="2019" name="bioRxiv">
        <title>The Genome of the Zebra Mussel, Dreissena polymorpha: A Resource for Invasive Species Research.</title>
        <authorList>
            <person name="McCartney M.A."/>
            <person name="Auch B."/>
            <person name="Kono T."/>
            <person name="Mallez S."/>
            <person name="Zhang Y."/>
            <person name="Obille A."/>
            <person name="Becker A."/>
            <person name="Abrahante J.E."/>
            <person name="Garbe J."/>
            <person name="Badalamenti J.P."/>
            <person name="Herman A."/>
            <person name="Mangelson H."/>
            <person name="Liachko I."/>
            <person name="Sullivan S."/>
            <person name="Sone E.D."/>
            <person name="Koren S."/>
            <person name="Silverstein K.A.T."/>
            <person name="Beckman K.B."/>
            <person name="Gohl D.M."/>
        </authorList>
    </citation>
    <scope>NUCLEOTIDE SEQUENCE</scope>
    <source>
        <strain evidence="6">Duluth1</strain>
        <tissue evidence="6">Whole animal</tissue>
    </source>
</reference>
<gene>
    <name evidence="6" type="ORF">DPMN_078506</name>
</gene>
<organism evidence="6 7">
    <name type="scientific">Dreissena polymorpha</name>
    <name type="common">Zebra mussel</name>
    <name type="synonym">Mytilus polymorpha</name>
    <dbReference type="NCBI Taxonomy" id="45954"/>
    <lineage>
        <taxon>Eukaryota</taxon>
        <taxon>Metazoa</taxon>
        <taxon>Spiralia</taxon>
        <taxon>Lophotrochozoa</taxon>
        <taxon>Mollusca</taxon>
        <taxon>Bivalvia</taxon>
        <taxon>Autobranchia</taxon>
        <taxon>Heteroconchia</taxon>
        <taxon>Euheterodonta</taxon>
        <taxon>Imparidentia</taxon>
        <taxon>Neoheterodontei</taxon>
        <taxon>Myida</taxon>
        <taxon>Dreissenoidea</taxon>
        <taxon>Dreissenidae</taxon>
        <taxon>Dreissena</taxon>
    </lineage>
</organism>
<reference evidence="6" key="2">
    <citation type="submission" date="2020-11" db="EMBL/GenBank/DDBJ databases">
        <authorList>
            <person name="McCartney M.A."/>
            <person name="Auch B."/>
            <person name="Kono T."/>
            <person name="Mallez S."/>
            <person name="Becker A."/>
            <person name="Gohl D.M."/>
            <person name="Silverstein K.A.T."/>
            <person name="Koren S."/>
            <person name="Bechman K.B."/>
            <person name="Herman A."/>
            <person name="Abrahante J.E."/>
            <person name="Garbe J."/>
        </authorList>
    </citation>
    <scope>NUCLEOTIDE SEQUENCE</scope>
    <source>
        <strain evidence="6">Duluth1</strain>
        <tissue evidence="6">Whole animal</tissue>
    </source>
</reference>
<dbReference type="InterPro" id="IPR036259">
    <property type="entry name" value="MFS_trans_sf"/>
</dbReference>
<feature type="transmembrane region" description="Helical" evidence="5">
    <location>
        <begin position="46"/>
        <end position="67"/>
    </location>
</feature>
<comment type="caution">
    <text evidence="6">The sequence shown here is derived from an EMBL/GenBank/DDBJ whole genome shotgun (WGS) entry which is preliminary data.</text>
</comment>
<protein>
    <submittedName>
        <fullName evidence="6">Uncharacterized protein</fullName>
    </submittedName>
</protein>
<dbReference type="InterPro" id="IPR011701">
    <property type="entry name" value="MFS"/>
</dbReference>
<feature type="transmembrane region" description="Helical" evidence="5">
    <location>
        <begin position="338"/>
        <end position="357"/>
    </location>
</feature>
<evidence type="ECO:0000313" key="6">
    <source>
        <dbReference type="EMBL" id="KAH3703470.1"/>
    </source>
</evidence>
<proteinExistence type="predicted"/>
<feature type="transmembrane region" description="Helical" evidence="5">
    <location>
        <begin position="302"/>
        <end position="323"/>
    </location>
</feature>
<name>A0A9D4BHK0_DREPO</name>
<accession>A0A9D4BHK0</accession>